<feature type="compositionally biased region" description="Polar residues" evidence="2">
    <location>
        <begin position="422"/>
        <end position="432"/>
    </location>
</feature>
<dbReference type="InterPro" id="IPR044869">
    <property type="entry name" value="HNF-1_POU"/>
</dbReference>
<comment type="subcellular location">
    <subcellularLocation>
        <location evidence="1">Nucleus</location>
    </subcellularLocation>
</comment>
<keyword evidence="1" id="KW-0371">Homeobox</keyword>
<dbReference type="GO" id="GO:0045893">
    <property type="term" value="P:positive regulation of DNA-templated transcription"/>
    <property type="evidence" value="ECO:0007669"/>
    <property type="project" value="InterPro"/>
</dbReference>
<dbReference type="InterPro" id="IPR001356">
    <property type="entry name" value="HD"/>
</dbReference>
<dbReference type="Gene3D" id="1.10.260.40">
    <property type="entry name" value="lambda repressor-like DNA-binding domains"/>
    <property type="match status" value="1"/>
</dbReference>
<keyword evidence="6" id="KW-1185">Reference proteome</keyword>
<dbReference type="PANTHER" id="PTHR11568:SF1">
    <property type="entry name" value="HEPATOCYTE NUCLEAR FACTOR 1-BETA-LIKE ISOFORM X1"/>
    <property type="match status" value="1"/>
</dbReference>
<dbReference type="GO" id="GO:0000981">
    <property type="term" value="F:DNA-binding transcription factor activity, RNA polymerase II-specific"/>
    <property type="evidence" value="ECO:0007669"/>
    <property type="project" value="TreeGrafter"/>
</dbReference>
<feature type="compositionally biased region" description="Polar residues" evidence="2">
    <location>
        <begin position="440"/>
        <end position="459"/>
    </location>
</feature>
<dbReference type="PROSITE" id="PS51936">
    <property type="entry name" value="POU_4"/>
    <property type="match status" value="1"/>
</dbReference>
<dbReference type="PANTHER" id="PTHR11568">
    <property type="entry name" value="HEPATOCYTE NUCLEAR FACTOR 1"/>
    <property type="match status" value="1"/>
</dbReference>
<dbReference type="SMART" id="SM00389">
    <property type="entry name" value="HOX"/>
    <property type="match status" value="1"/>
</dbReference>
<keyword evidence="1" id="KW-0238">DNA-binding</keyword>
<proteinExistence type="predicted"/>
<sequence length="710" mass="77925">MIDTSGPKMSGNLSELQKQLVIALVESGARMEDVIREIDRAMHAISSADAADSTSQQTTAALTAPDICGISSPEPAKMNNEADYSRGKNGENDHVHIKSQENGKSPDDLDVGDNMSNSDYGDEEEGSPACSELSHDPDHPMTLKDHLLRSDPWQVAKMIKQYMQQHNIPQREVVDATGLNQSHLSQHLNKGTPMKSMKRNLLYQWYIRKQVEVTNQFTNPQAVPSDPSPEDNEPPNKKCRRNRFKWGPASQRILYLAYQQNRNPCKEERETLVIQCNAAECIQRGVSPSQVSGLGSNLVTEVRVYNWFANRRKEEAFKNKLAMDAHAQHMYPQGTAMDMMQTQHNTSNGPPTIFVGDGQSGVIAHHPLSATTANSLSGLQSQLTNGMSHSSSICAIKSEAENGVHSRLPPMSSLSAHPPKQSPTGTTNSPIQGSPAHHNMYQSQRASYQSAGGPTQSMSRGLHEHSPNSRNNSLASRNKHIQQHNQMSLQTSAHSPHQTVDQNQHRMSTIQRISPNSNIHGGNTALNEGVTQEEFQQYVDQSYLQQLSQEQAFQSAVYIPDVQHVMVSQQQTLNQLQNSYHDQISMAVTSCASPAQMTANFHGSKKGHITDLGDLVMGKQRAVNVKIQASQVLSAEHSPGNGGNRRGSEDLHIQGQVLDFSSSGHHQSSLTPPQQVQTHTAGRCSDDQSSGRTLEGYSLVTKVEGAATSM</sequence>
<evidence type="ECO:0000256" key="2">
    <source>
        <dbReference type="SAM" id="MobiDB-lite"/>
    </source>
</evidence>
<dbReference type="GO" id="GO:0000978">
    <property type="term" value="F:RNA polymerase II cis-regulatory region sequence-specific DNA binding"/>
    <property type="evidence" value="ECO:0007669"/>
    <property type="project" value="TreeGrafter"/>
</dbReference>
<dbReference type="CDD" id="cd00086">
    <property type="entry name" value="homeodomain"/>
    <property type="match status" value="1"/>
</dbReference>
<comment type="caution">
    <text evidence="5">The sequence shown here is derived from an EMBL/GenBank/DDBJ whole genome shotgun (WGS) entry which is preliminary data.</text>
</comment>
<reference evidence="5" key="1">
    <citation type="submission" date="2021-10" db="EMBL/GenBank/DDBJ databases">
        <title>Tropical sea cucumber genome reveals ecological adaptation and Cuvierian tubules defense mechanism.</title>
        <authorList>
            <person name="Chen T."/>
        </authorList>
    </citation>
    <scope>NUCLEOTIDE SEQUENCE</scope>
    <source>
        <strain evidence="5">Nanhai2018</strain>
        <tissue evidence="5">Muscle</tissue>
    </source>
</reference>
<name>A0A9Q1HF18_HOLLE</name>
<dbReference type="InterPro" id="IPR006899">
    <property type="entry name" value="HNF-1_N"/>
</dbReference>
<dbReference type="InterPro" id="IPR009057">
    <property type="entry name" value="Homeodomain-like_sf"/>
</dbReference>
<dbReference type="InterPro" id="IPR039066">
    <property type="entry name" value="HNF-1"/>
</dbReference>
<dbReference type="PROSITE" id="PS50071">
    <property type="entry name" value="HOMEOBOX_2"/>
    <property type="match status" value="1"/>
</dbReference>
<accession>A0A9Q1HF18</accession>
<evidence type="ECO:0000313" key="6">
    <source>
        <dbReference type="Proteomes" id="UP001152320"/>
    </source>
</evidence>
<feature type="compositionally biased region" description="Polar residues" evidence="2">
    <location>
        <begin position="483"/>
        <end position="503"/>
    </location>
</feature>
<gene>
    <name evidence="5" type="ORF">HOLleu_09579</name>
</gene>
<protein>
    <submittedName>
        <fullName evidence="5">Hepatocyte nuclear factor 1-alpha</fullName>
    </submittedName>
</protein>
<evidence type="ECO:0000313" key="5">
    <source>
        <dbReference type="EMBL" id="KAJ8042736.1"/>
    </source>
</evidence>
<evidence type="ECO:0000259" key="4">
    <source>
        <dbReference type="PROSITE" id="PS51936"/>
    </source>
</evidence>
<evidence type="ECO:0000259" key="3">
    <source>
        <dbReference type="PROSITE" id="PS50071"/>
    </source>
</evidence>
<organism evidence="5 6">
    <name type="scientific">Holothuria leucospilota</name>
    <name type="common">Black long sea cucumber</name>
    <name type="synonym">Mertensiothuria leucospilota</name>
    <dbReference type="NCBI Taxonomy" id="206669"/>
    <lineage>
        <taxon>Eukaryota</taxon>
        <taxon>Metazoa</taxon>
        <taxon>Echinodermata</taxon>
        <taxon>Eleutherozoa</taxon>
        <taxon>Echinozoa</taxon>
        <taxon>Holothuroidea</taxon>
        <taxon>Aspidochirotacea</taxon>
        <taxon>Aspidochirotida</taxon>
        <taxon>Holothuriidae</taxon>
        <taxon>Holothuria</taxon>
    </lineage>
</organism>
<dbReference type="Pfam" id="PF04814">
    <property type="entry name" value="HNF-1_N"/>
    <property type="match status" value="1"/>
</dbReference>
<feature type="region of interest" description="Disordered" evidence="2">
    <location>
        <begin position="48"/>
        <end position="138"/>
    </location>
</feature>
<feature type="compositionally biased region" description="Basic and acidic residues" evidence="2">
    <location>
        <begin position="83"/>
        <end position="107"/>
    </location>
</feature>
<feature type="domain" description="POU-specific atypical" evidence="4">
    <location>
        <begin position="127"/>
        <end position="222"/>
    </location>
</feature>
<feature type="domain" description="Homeobox" evidence="3">
    <location>
        <begin position="237"/>
        <end position="318"/>
    </location>
</feature>
<dbReference type="InterPro" id="IPR010982">
    <property type="entry name" value="Lambda_DNA-bd_dom_sf"/>
</dbReference>
<dbReference type="OrthoDB" id="10069265at2759"/>
<feature type="compositionally biased region" description="Polar residues" evidence="2">
    <location>
        <begin position="661"/>
        <end position="680"/>
    </location>
</feature>
<dbReference type="EMBL" id="JAIZAY010000004">
    <property type="protein sequence ID" value="KAJ8042736.1"/>
    <property type="molecule type" value="Genomic_DNA"/>
</dbReference>
<dbReference type="GO" id="GO:0005634">
    <property type="term" value="C:nucleus"/>
    <property type="evidence" value="ECO:0007669"/>
    <property type="project" value="UniProtKB-SubCell"/>
</dbReference>
<feature type="region of interest" description="Disordered" evidence="2">
    <location>
        <begin position="404"/>
        <end position="503"/>
    </location>
</feature>
<keyword evidence="1" id="KW-0539">Nucleus</keyword>
<evidence type="ECO:0000256" key="1">
    <source>
        <dbReference type="PROSITE-ProRule" id="PRU00108"/>
    </source>
</evidence>
<feature type="region of interest" description="Disordered" evidence="2">
    <location>
        <begin position="661"/>
        <end position="697"/>
    </location>
</feature>
<dbReference type="GO" id="GO:0030073">
    <property type="term" value="P:insulin secretion"/>
    <property type="evidence" value="ECO:0007669"/>
    <property type="project" value="InterPro"/>
</dbReference>
<feature type="region of interest" description="Disordered" evidence="2">
    <location>
        <begin position="218"/>
        <end position="242"/>
    </location>
</feature>
<dbReference type="SUPFAM" id="SSF47413">
    <property type="entry name" value="lambda repressor-like DNA-binding domains"/>
    <property type="match status" value="1"/>
</dbReference>
<dbReference type="SUPFAM" id="SSF46689">
    <property type="entry name" value="Homeodomain-like"/>
    <property type="match status" value="1"/>
</dbReference>
<feature type="DNA-binding region" description="Homeobox" evidence="1">
    <location>
        <begin position="239"/>
        <end position="319"/>
    </location>
</feature>
<dbReference type="Proteomes" id="UP001152320">
    <property type="component" value="Chromosome 4"/>
</dbReference>
<feature type="compositionally biased region" description="Low complexity" evidence="2">
    <location>
        <begin position="48"/>
        <end position="64"/>
    </location>
</feature>
<dbReference type="Gene3D" id="1.10.10.60">
    <property type="entry name" value="Homeodomain-like"/>
    <property type="match status" value="1"/>
</dbReference>
<dbReference type="AlphaFoldDB" id="A0A9Q1HF18"/>